<name>W4MBX2_9BACT</name>
<organism evidence="3 4">
    <name type="scientific">Candidatus Entotheonella gemina</name>
    <dbReference type="NCBI Taxonomy" id="1429439"/>
    <lineage>
        <taxon>Bacteria</taxon>
        <taxon>Pseudomonadati</taxon>
        <taxon>Nitrospinota/Tectimicrobiota group</taxon>
        <taxon>Candidatus Tectimicrobiota</taxon>
        <taxon>Candidatus Entotheonellia</taxon>
        <taxon>Candidatus Entotheonellales</taxon>
        <taxon>Candidatus Entotheonellaceae</taxon>
        <taxon>Candidatus Entotheonella</taxon>
    </lineage>
</organism>
<dbReference type="Gene3D" id="2.60.40.1590">
    <property type="entry name" value="Peptidoglycan hydrolase domains"/>
    <property type="match status" value="1"/>
</dbReference>
<dbReference type="Pfam" id="PF01551">
    <property type="entry name" value="Peptidase_M23"/>
    <property type="match status" value="1"/>
</dbReference>
<dbReference type="HOGENOM" id="CLU_029425_5_4_7"/>
<dbReference type="EMBL" id="AZHX01000361">
    <property type="protein sequence ID" value="ETX07829.1"/>
    <property type="molecule type" value="Genomic_DNA"/>
</dbReference>
<dbReference type="AlphaFoldDB" id="W4MBX2"/>
<feature type="domain" description="M23ase beta-sheet core" evidence="2">
    <location>
        <begin position="92"/>
        <end position="186"/>
    </location>
</feature>
<dbReference type="PANTHER" id="PTHR21666:SF285">
    <property type="entry name" value="M23 FAMILY METALLOPEPTIDASE"/>
    <property type="match status" value="1"/>
</dbReference>
<evidence type="ECO:0000313" key="4">
    <source>
        <dbReference type="Proteomes" id="UP000019140"/>
    </source>
</evidence>
<protein>
    <recommendedName>
        <fullName evidence="2">M23ase beta-sheet core domain-containing protein</fullName>
    </recommendedName>
</protein>
<sequence length="232" mass="25867">IQDASGAERQQTFTVRGKHYREEWLTVKNKRMVHPNQQDRERIDKERGRIANALAHWTAAVVVEESFLVPVDGRFTSPFGLRRFFNRQPRRPHSGLDIAAPIGTPVRAPAPGRVVETGHFFFNGKTVFLEHGQGLVTMYCHLERIDVEIDQQVERGELIGTVGMTGRVTGPHLHWSVSLNRTMVDPLLFLPADKVAGAPVSTPANKESDERAAAMKGKGPVPHVNVEKDGSR</sequence>
<evidence type="ECO:0000256" key="1">
    <source>
        <dbReference type="SAM" id="MobiDB-lite"/>
    </source>
</evidence>
<feature type="non-terminal residue" evidence="3">
    <location>
        <position position="1"/>
    </location>
</feature>
<dbReference type="Proteomes" id="UP000019140">
    <property type="component" value="Unassembled WGS sequence"/>
</dbReference>
<reference evidence="3 4" key="1">
    <citation type="journal article" date="2014" name="Nature">
        <title>An environmental bacterial taxon with a large and distinct metabolic repertoire.</title>
        <authorList>
            <person name="Wilson M.C."/>
            <person name="Mori T."/>
            <person name="Ruckert C."/>
            <person name="Uria A.R."/>
            <person name="Helf M.J."/>
            <person name="Takada K."/>
            <person name="Gernert C."/>
            <person name="Steffens U.A."/>
            <person name="Heycke N."/>
            <person name="Schmitt S."/>
            <person name="Rinke C."/>
            <person name="Helfrich E.J."/>
            <person name="Brachmann A.O."/>
            <person name="Gurgui C."/>
            <person name="Wakimoto T."/>
            <person name="Kracht M."/>
            <person name="Crusemann M."/>
            <person name="Hentschel U."/>
            <person name="Abe I."/>
            <person name="Matsunaga S."/>
            <person name="Kalinowski J."/>
            <person name="Takeyama H."/>
            <person name="Piel J."/>
        </authorList>
    </citation>
    <scope>NUCLEOTIDE SEQUENCE [LARGE SCALE GENOMIC DNA]</scope>
    <source>
        <strain evidence="4">TSY2</strain>
    </source>
</reference>
<dbReference type="PANTHER" id="PTHR21666">
    <property type="entry name" value="PEPTIDASE-RELATED"/>
    <property type="match status" value="1"/>
</dbReference>
<comment type="caution">
    <text evidence="3">The sequence shown here is derived from an EMBL/GenBank/DDBJ whole genome shotgun (WGS) entry which is preliminary data.</text>
</comment>
<keyword evidence="4" id="KW-1185">Reference proteome</keyword>
<dbReference type="SUPFAM" id="SSF51261">
    <property type="entry name" value="Duplicated hybrid motif"/>
    <property type="match status" value="1"/>
</dbReference>
<dbReference type="InterPro" id="IPR011055">
    <property type="entry name" value="Dup_hybrid_motif"/>
</dbReference>
<dbReference type="InterPro" id="IPR016047">
    <property type="entry name" value="M23ase_b-sheet_dom"/>
</dbReference>
<proteinExistence type="predicted"/>
<gene>
    <name evidence="3" type="ORF">ETSY2_08955</name>
</gene>
<accession>W4MBX2</accession>
<dbReference type="InterPro" id="IPR050570">
    <property type="entry name" value="Cell_wall_metabolism_enzyme"/>
</dbReference>
<feature type="region of interest" description="Disordered" evidence="1">
    <location>
        <begin position="197"/>
        <end position="232"/>
    </location>
</feature>
<dbReference type="GO" id="GO:0004222">
    <property type="term" value="F:metalloendopeptidase activity"/>
    <property type="evidence" value="ECO:0007669"/>
    <property type="project" value="TreeGrafter"/>
</dbReference>
<evidence type="ECO:0000313" key="3">
    <source>
        <dbReference type="EMBL" id="ETX07829.1"/>
    </source>
</evidence>
<dbReference type="Gene3D" id="2.70.70.10">
    <property type="entry name" value="Glucose Permease (Domain IIA)"/>
    <property type="match status" value="1"/>
</dbReference>
<dbReference type="CDD" id="cd12797">
    <property type="entry name" value="M23_peptidase"/>
    <property type="match status" value="1"/>
</dbReference>
<evidence type="ECO:0000259" key="2">
    <source>
        <dbReference type="Pfam" id="PF01551"/>
    </source>
</evidence>